<dbReference type="GO" id="GO:0006414">
    <property type="term" value="P:translational elongation"/>
    <property type="evidence" value="ECO:0007669"/>
    <property type="project" value="TreeGrafter"/>
</dbReference>
<proteinExistence type="inferred from homology"/>
<dbReference type="GO" id="GO:0005634">
    <property type="term" value="C:nucleus"/>
    <property type="evidence" value="ECO:0007669"/>
    <property type="project" value="TreeGrafter"/>
</dbReference>
<dbReference type="InterPro" id="IPR004045">
    <property type="entry name" value="Glutathione_S-Trfase_N"/>
</dbReference>
<dbReference type="Pfam" id="PF00043">
    <property type="entry name" value="GST_C"/>
    <property type="match status" value="1"/>
</dbReference>
<evidence type="ECO:0000313" key="6">
    <source>
        <dbReference type="Proteomes" id="UP001201980"/>
    </source>
</evidence>
<comment type="caution">
    <text evidence="5">The sequence shown here is derived from an EMBL/GenBank/DDBJ whole genome shotgun (WGS) entry which is preliminary data.</text>
</comment>
<dbReference type="SFLD" id="SFLDG00358">
    <property type="entry name" value="Main_(cytGST)"/>
    <property type="match status" value="1"/>
</dbReference>
<dbReference type="Proteomes" id="UP001201980">
    <property type="component" value="Unassembled WGS sequence"/>
</dbReference>
<dbReference type="Pfam" id="PF02798">
    <property type="entry name" value="GST_N"/>
    <property type="match status" value="1"/>
</dbReference>
<evidence type="ECO:0000256" key="2">
    <source>
        <dbReference type="RuleBase" id="RU003494"/>
    </source>
</evidence>
<evidence type="ECO:0000256" key="1">
    <source>
        <dbReference type="ARBA" id="ARBA00007409"/>
    </source>
</evidence>
<dbReference type="InterPro" id="IPR004046">
    <property type="entry name" value="GST_C"/>
</dbReference>
<dbReference type="InterPro" id="IPR036249">
    <property type="entry name" value="Thioredoxin-like_sf"/>
</dbReference>
<protein>
    <submittedName>
        <fullName evidence="5">Glutathione S-transferase</fullName>
    </submittedName>
</protein>
<dbReference type="PROSITE" id="PS50405">
    <property type="entry name" value="GST_CTER"/>
    <property type="match status" value="1"/>
</dbReference>
<keyword evidence="6" id="KW-1185">Reference proteome</keyword>
<dbReference type="SFLD" id="SFLDS00019">
    <property type="entry name" value="Glutathione_Transferase_(cytos"/>
    <property type="match status" value="1"/>
</dbReference>
<evidence type="ECO:0000259" key="4">
    <source>
        <dbReference type="PROSITE" id="PS50405"/>
    </source>
</evidence>
<sequence length="237" mass="26172">MSFGKLYCPSFNGQLYPNARKILSAAALNSLHLERPEMEFSVTNKTPEYRAKFPLGKVPGFEGAPPDSSSPPFYLWESDAIAQYVSASGPRRTQLLGGTHEEKAKIMQWIHFTNCHFSPSVAALAAWRFGLAPFDGKKEDSQGEEMARWMGYLEGQLGAGGGKWLAGTDEVSLADFTLAGLMYLGLIAFMDREYRGGYPNAMAWMERVRGVEETREIFAGEWIDVKGPAPDADAEKA</sequence>
<comment type="similarity">
    <text evidence="1 2">Belongs to the GST superfamily.</text>
</comment>
<dbReference type="PANTHER" id="PTHR43986:SF10">
    <property type="entry name" value="ELONGATION FACTOR EEF-1B GAMMA SUBUNIT, PUTATIVE (AFU_ORTHOLOGUE AFUA_1G17120)-RELATED"/>
    <property type="match status" value="1"/>
</dbReference>
<evidence type="ECO:0000259" key="3">
    <source>
        <dbReference type="PROSITE" id="PS50404"/>
    </source>
</evidence>
<dbReference type="InterPro" id="IPR040079">
    <property type="entry name" value="Glutathione_S-Trfase"/>
</dbReference>
<dbReference type="Gene3D" id="1.20.1050.10">
    <property type="match status" value="1"/>
</dbReference>
<evidence type="ECO:0000313" key="5">
    <source>
        <dbReference type="EMBL" id="KAJ2901667.1"/>
    </source>
</evidence>
<dbReference type="SUPFAM" id="SSF47616">
    <property type="entry name" value="GST C-terminal domain-like"/>
    <property type="match status" value="1"/>
</dbReference>
<dbReference type="AlphaFoldDB" id="A0AAD5RQS1"/>
<name>A0AAD5RQS1_9PEZI</name>
<feature type="domain" description="GST N-terminal" evidence="3">
    <location>
        <begin position="4"/>
        <end position="93"/>
    </location>
</feature>
<reference evidence="5" key="1">
    <citation type="submission" date="2022-07" db="EMBL/GenBank/DDBJ databases">
        <title>Draft genome sequence of Zalerion maritima ATCC 34329, a (micro)plastics degrading marine fungus.</title>
        <authorList>
            <person name="Paco A."/>
            <person name="Goncalves M.F.M."/>
            <person name="Rocha-Santos T.A.P."/>
            <person name="Alves A."/>
        </authorList>
    </citation>
    <scope>NUCLEOTIDE SEQUENCE</scope>
    <source>
        <strain evidence="5">ATCC 34329</strain>
    </source>
</reference>
<dbReference type="InterPro" id="IPR050802">
    <property type="entry name" value="EF-GSTs"/>
</dbReference>
<dbReference type="InterPro" id="IPR010987">
    <property type="entry name" value="Glutathione-S-Trfase_C-like"/>
</dbReference>
<gene>
    <name evidence="5" type="ORF">MKZ38_001580</name>
</gene>
<dbReference type="InterPro" id="IPR036282">
    <property type="entry name" value="Glutathione-S-Trfase_C_sf"/>
</dbReference>
<organism evidence="5 6">
    <name type="scientific">Zalerion maritima</name>
    <dbReference type="NCBI Taxonomy" id="339359"/>
    <lineage>
        <taxon>Eukaryota</taxon>
        <taxon>Fungi</taxon>
        <taxon>Dikarya</taxon>
        <taxon>Ascomycota</taxon>
        <taxon>Pezizomycotina</taxon>
        <taxon>Sordariomycetes</taxon>
        <taxon>Lulworthiomycetidae</taxon>
        <taxon>Lulworthiales</taxon>
        <taxon>Lulworthiaceae</taxon>
        <taxon>Zalerion</taxon>
    </lineage>
</organism>
<accession>A0AAD5RQS1</accession>
<dbReference type="CDD" id="cd03044">
    <property type="entry name" value="GST_N_EF1Bgamma"/>
    <property type="match status" value="1"/>
</dbReference>
<dbReference type="GO" id="GO:0005737">
    <property type="term" value="C:cytoplasm"/>
    <property type="evidence" value="ECO:0007669"/>
    <property type="project" value="TreeGrafter"/>
</dbReference>
<dbReference type="PROSITE" id="PS50404">
    <property type="entry name" value="GST_NTER"/>
    <property type="match status" value="1"/>
</dbReference>
<dbReference type="SUPFAM" id="SSF52833">
    <property type="entry name" value="Thioredoxin-like"/>
    <property type="match status" value="1"/>
</dbReference>
<dbReference type="Gene3D" id="3.40.30.10">
    <property type="entry name" value="Glutaredoxin"/>
    <property type="match status" value="1"/>
</dbReference>
<dbReference type="PANTHER" id="PTHR43986">
    <property type="entry name" value="ELONGATION FACTOR 1-GAMMA"/>
    <property type="match status" value="1"/>
</dbReference>
<dbReference type="EMBL" id="JAKWBI020000143">
    <property type="protein sequence ID" value="KAJ2901667.1"/>
    <property type="molecule type" value="Genomic_DNA"/>
</dbReference>
<feature type="domain" description="GST C-terminal" evidence="4">
    <location>
        <begin position="99"/>
        <end position="234"/>
    </location>
</feature>